<reference evidence="1 2" key="1">
    <citation type="submission" date="2019-03" db="EMBL/GenBank/DDBJ databases">
        <title>Paraburkholderia sp. isolated from native Mimosa gymnas in Guartela State Park, Brazil.</title>
        <authorList>
            <person name="Paulitsch F."/>
            <person name="Hungria M."/>
            <person name="Delamuta J.R.M."/>
            <person name="Ribeiro R.A."/>
            <person name="Dall'Agnol R."/>
            <person name="Silva J.S.B."/>
        </authorList>
    </citation>
    <scope>NUCLEOTIDE SEQUENCE [LARGE SCALE GENOMIC DNA]</scope>
    <source>
        <strain evidence="1 2">CNPSo 3008</strain>
    </source>
</reference>
<sequence>MSRSYEYLGYTLEVSVEVDFLMAQGKRNCSEPGYVAVVRVFKSGTSIALISPLRFGESGGRPFANEADAIMGGFSAGRKIVDDLFSSR</sequence>
<dbReference type="EMBL" id="SMOD01000037">
    <property type="protein sequence ID" value="TDG03713.1"/>
    <property type="molecule type" value="Genomic_DNA"/>
</dbReference>
<gene>
    <name evidence="1" type="ORF">E1N52_33595</name>
</gene>
<proteinExistence type="predicted"/>
<accession>A0A4V2ZV47</accession>
<evidence type="ECO:0000313" key="1">
    <source>
        <dbReference type="EMBL" id="TDG03713.1"/>
    </source>
</evidence>
<comment type="caution">
    <text evidence="1">The sequence shown here is derived from an EMBL/GenBank/DDBJ whole genome shotgun (WGS) entry which is preliminary data.</text>
</comment>
<name>A0A4V2ZV47_9BURK</name>
<dbReference type="AlphaFoldDB" id="A0A4V2ZV47"/>
<protein>
    <submittedName>
        <fullName evidence="1">Uncharacterized protein</fullName>
    </submittedName>
</protein>
<evidence type="ECO:0000313" key="2">
    <source>
        <dbReference type="Proteomes" id="UP000295606"/>
    </source>
</evidence>
<organism evidence="1 2">
    <name type="scientific">Paraburkholderia guartelaensis</name>
    <dbReference type="NCBI Taxonomy" id="2546446"/>
    <lineage>
        <taxon>Bacteria</taxon>
        <taxon>Pseudomonadati</taxon>
        <taxon>Pseudomonadota</taxon>
        <taxon>Betaproteobacteria</taxon>
        <taxon>Burkholderiales</taxon>
        <taxon>Burkholderiaceae</taxon>
        <taxon>Paraburkholderia</taxon>
    </lineage>
</organism>
<dbReference type="Proteomes" id="UP000295606">
    <property type="component" value="Unassembled WGS sequence"/>
</dbReference>
<dbReference type="OrthoDB" id="9026016at2"/>
<dbReference type="RefSeq" id="WP_133187987.1">
    <property type="nucleotide sequence ID" value="NZ_SMOD01000037.1"/>
</dbReference>